<proteinExistence type="predicted"/>
<dbReference type="EMBL" id="KJ878820">
    <property type="protein sequence ID" value="AIL25260.1"/>
    <property type="molecule type" value="Genomic_DNA"/>
</dbReference>
<reference evidence="3 4" key="2">
    <citation type="submission" date="2017-02" db="EMBL/GenBank/DDBJ databases">
        <title>A draft genome of 'Candidatus Phytoplasma aurantifolia' the agent of the witches-broom disease of lime.</title>
        <authorList>
            <person name="Foissac X."/>
            <person name="Carle P."/>
        </authorList>
    </citation>
    <scope>NUCLEOTIDE SEQUENCE [LARGE SCALE GENOMIC DNA]</scope>
    <source>
        <strain evidence="3 4">WBDL</strain>
    </source>
</reference>
<dbReference type="STRING" id="180978.B2G44_00015"/>
<sequence length="72" mass="8628">MLIKKIFSSLPSNFIFFIITLLSFIPVIIIYYVIKFYLFTVKLSIHQLKQGIVVQFYQYLTTKKPNHHVEFN</sequence>
<accession>A0A077CY92</accession>
<keyword evidence="1" id="KW-0472">Membrane</keyword>
<feature type="transmembrane region" description="Helical" evidence="1">
    <location>
        <begin position="14"/>
        <end position="34"/>
    </location>
</feature>
<dbReference type="OrthoDB" id="386222at2"/>
<gene>
    <name evidence="3" type="ORF">B2G44_00015</name>
</gene>
<evidence type="ECO:0000313" key="4">
    <source>
        <dbReference type="Proteomes" id="UP000189722"/>
    </source>
</evidence>
<evidence type="ECO:0000313" key="2">
    <source>
        <dbReference type="EMBL" id="AIL25260.1"/>
    </source>
</evidence>
<protein>
    <submittedName>
        <fullName evidence="2">Uncharacterized protein</fullName>
    </submittedName>
</protein>
<evidence type="ECO:0000313" key="3">
    <source>
        <dbReference type="EMBL" id="OOP60586.1"/>
    </source>
</evidence>
<dbReference type="EMBL" id="MWKN01000001">
    <property type="protein sequence ID" value="OOP60586.1"/>
    <property type="molecule type" value="Genomic_DNA"/>
</dbReference>
<keyword evidence="1" id="KW-0812">Transmembrane</keyword>
<keyword evidence="1" id="KW-1133">Transmembrane helix</keyword>
<dbReference type="Proteomes" id="UP000189722">
    <property type="component" value="Unassembled WGS sequence"/>
</dbReference>
<reference evidence="2" key="1">
    <citation type="submission" date="2014-05" db="EMBL/GenBank/DDBJ databases">
        <title>Identification and characterization of conserved and variable regions of Lime witches' broom phytoplasma genome.</title>
        <authorList>
            <person name="Siampour M."/>
            <person name="Izadpanah K."/>
        </authorList>
    </citation>
    <scope>NUCLEOTIDE SEQUENCE</scope>
</reference>
<name>A0A077CY92_9MOLU</name>
<organism evidence="2">
    <name type="scientific">Candidatus Phytoplasma citri</name>
    <dbReference type="NCBI Taxonomy" id="180978"/>
    <lineage>
        <taxon>Bacteria</taxon>
        <taxon>Bacillati</taxon>
        <taxon>Mycoplasmatota</taxon>
        <taxon>Mollicutes</taxon>
        <taxon>Acholeplasmatales</taxon>
        <taxon>Acholeplasmataceae</taxon>
        <taxon>Candidatus Phytoplasma</taxon>
        <taxon>16SrII (Peanut WB group)</taxon>
    </lineage>
</organism>
<dbReference type="AlphaFoldDB" id="A0A077CY92"/>
<evidence type="ECO:0000256" key="1">
    <source>
        <dbReference type="SAM" id="Phobius"/>
    </source>
</evidence>